<dbReference type="EMBL" id="NRSZ01000961">
    <property type="protein sequence ID" value="PNY24145.1"/>
    <property type="molecule type" value="Genomic_DNA"/>
</dbReference>
<evidence type="ECO:0000313" key="3">
    <source>
        <dbReference type="Proteomes" id="UP000236621"/>
    </source>
</evidence>
<accession>A0A2K3Q9A6</accession>
<evidence type="ECO:0000313" key="2">
    <source>
        <dbReference type="EMBL" id="PNY24145.1"/>
    </source>
</evidence>
<protein>
    <submittedName>
        <fullName evidence="2">Uncharacterized protein</fullName>
    </submittedName>
</protein>
<proteinExistence type="predicted"/>
<comment type="caution">
    <text evidence="2">The sequence shown here is derived from an EMBL/GenBank/DDBJ whole genome shotgun (WGS) entry which is preliminary data.</text>
</comment>
<name>A0A2K3Q9A6_9HYPO</name>
<reference evidence="2 3" key="1">
    <citation type="submission" date="2017-08" db="EMBL/GenBank/DDBJ databases">
        <title>Harnessing the power of phylogenomics to disentangle the directionality and signatures of interkingdom host jumping in the parasitic fungal genus Tolypocladium.</title>
        <authorList>
            <person name="Quandt C.A."/>
            <person name="Patterson W."/>
            <person name="Spatafora J.W."/>
        </authorList>
    </citation>
    <scope>NUCLEOTIDE SEQUENCE [LARGE SCALE GENOMIC DNA]</scope>
    <source>
        <strain evidence="2 3">CBS 113982</strain>
    </source>
</reference>
<gene>
    <name evidence="2" type="ORF">TCAP_05912</name>
</gene>
<feature type="compositionally biased region" description="Basic and acidic residues" evidence="1">
    <location>
        <begin position="96"/>
        <end position="109"/>
    </location>
</feature>
<keyword evidence="3" id="KW-1185">Reference proteome</keyword>
<dbReference type="Proteomes" id="UP000236621">
    <property type="component" value="Unassembled WGS sequence"/>
</dbReference>
<feature type="compositionally biased region" description="Gly residues" evidence="1">
    <location>
        <begin position="81"/>
        <end position="94"/>
    </location>
</feature>
<sequence length="124" mass="13763">ECSRPVCRLGAKPDWYFWGGCAQRKAPAVLHCLGGSESTVQFDLPRHQQDDFRPRPLQPRHLPGRRVHGPHLILPLPRGQCGPGITGHQQGGMTEGDVKQQTRRSGRADKPVECVCACTIPRRP</sequence>
<feature type="non-terminal residue" evidence="2">
    <location>
        <position position="1"/>
    </location>
</feature>
<organism evidence="2 3">
    <name type="scientific">Tolypocladium capitatum</name>
    <dbReference type="NCBI Taxonomy" id="45235"/>
    <lineage>
        <taxon>Eukaryota</taxon>
        <taxon>Fungi</taxon>
        <taxon>Dikarya</taxon>
        <taxon>Ascomycota</taxon>
        <taxon>Pezizomycotina</taxon>
        <taxon>Sordariomycetes</taxon>
        <taxon>Hypocreomycetidae</taxon>
        <taxon>Hypocreales</taxon>
        <taxon>Ophiocordycipitaceae</taxon>
        <taxon>Tolypocladium</taxon>
    </lineage>
</organism>
<dbReference type="AlphaFoldDB" id="A0A2K3Q9A6"/>
<feature type="region of interest" description="Disordered" evidence="1">
    <location>
        <begin position="46"/>
        <end position="69"/>
    </location>
</feature>
<evidence type="ECO:0000256" key="1">
    <source>
        <dbReference type="SAM" id="MobiDB-lite"/>
    </source>
</evidence>
<feature type="region of interest" description="Disordered" evidence="1">
    <location>
        <begin position="81"/>
        <end position="109"/>
    </location>
</feature>